<sequence>MVINNYYNITSCYGAKWSKDEGFYYISNKSGVNQIWHKDKEGNETQITFFTERIFSLNMTPNKQDILFTMDAGGNEQEQIYMINNSKIIDITQNSSARHQYGGMKPDGKTIVFASNARNPKNFDICEMNIDTKEVKIIIQNEDSYNIPAELSPCGNYLLYNKLKAQSDNCLWIANLQTQQAKNIDPTSENAMYVSPAWKKNSQGFYFLTDKGSDFEYLAYYDMQTGKIIKVYEEKWGIEKIKLSYDDKYLAMQINRDGYSEIEILNTTTNKLISIPSAPKGVMNYFGMNWDSNSYKLLFSVTTGTRPTNVWLLDLENDLIKKVTTASLEGINKDLLAEPTLHHYKSFDDLVVPFWVYKQTSEVSPVIIDIHGGPEAQGRPMFSPLTQYLISQGFTIVAPNVRGSTGYGKAYTYLDDIEKRLDSVKDIESLVKYLVNNNMAPKDKIAVMGASYGGYMTLACVANYPDLFAAGVDTVGMSNLETFLENTAEYRRSHRETEYGSLEHHRDILRKVSPIHKVDEIIAPLMVIHGANDPRVPVSEAEQIVQSLKDRNVPVEYLRYEDEGHGLSKRKNQLDCYPKVVEFLNKHLNK</sequence>
<organism evidence="1 2">
    <name type="scientific">Candidatus Epulonipiscium fishelsonii</name>
    <dbReference type="NCBI Taxonomy" id="77094"/>
    <lineage>
        <taxon>Bacteria</taxon>
        <taxon>Bacillati</taxon>
        <taxon>Bacillota</taxon>
        <taxon>Clostridia</taxon>
        <taxon>Lachnospirales</taxon>
        <taxon>Lachnospiraceae</taxon>
        <taxon>Candidatus Epulonipiscium</taxon>
    </lineage>
</organism>
<accession>A0ACC8XE05</accession>
<evidence type="ECO:0000313" key="2">
    <source>
        <dbReference type="Proteomes" id="UP000188605"/>
    </source>
</evidence>
<proteinExistence type="predicted"/>
<keyword evidence="2" id="KW-1185">Reference proteome</keyword>
<dbReference type="EMBL" id="LJDB01000040">
    <property type="protein sequence ID" value="ONI41215.1"/>
    <property type="molecule type" value="Genomic_DNA"/>
</dbReference>
<reference evidence="1" key="1">
    <citation type="submission" date="2016-08" db="EMBL/GenBank/DDBJ databases">
        <authorList>
            <person name="Ngugi D.K."/>
            <person name="Miyake S."/>
            <person name="Stingl U."/>
        </authorList>
    </citation>
    <scope>NUCLEOTIDE SEQUENCE</scope>
    <source>
        <strain evidence="1">SCG-B11WGA-EpuloA1</strain>
    </source>
</reference>
<protein>
    <submittedName>
        <fullName evidence="1">Uncharacterized protein</fullName>
    </submittedName>
</protein>
<dbReference type="Proteomes" id="UP000188605">
    <property type="component" value="Unassembled WGS sequence"/>
</dbReference>
<gene>
    <name evidence="1" type="ORF">AN396_03760</name>
</gene>
<comment type="caution">
    <text evidence="1">The sequence shown here is derived from an EMBL/GenBank/DDBJ whole genome shotgun (WGS) entry which is preliminary data.</text>
</comment>
<name>A0ACC8XE05_9FIRM</name>
<evidence type="ECO:0000313" key="1">
    <source>
        <dbReference type="EMBL" id="ONI41215.1"/>
    </source>
</evidence>